<protein>
    <recommendedName>
        <fullName evidence="2">Myb-like domain-containing protein</fullName>
    </recommendedName>
</protein>
<dbReference type="PROSITE" id="PS50090">
    <property type="entry name" value="MYB_LIKE"/>
    <property type="match status" value="1"/>
</dbReference>
<evidence type="ECO:0000313" key="4">
    <source>
        <dbReference type="Proteomes" id="UP001159405"/>
    </source>
</evidence>
<evidence type="ECO:0000313" key="3">
    <source>
        <dbReference type="EMBL" id="CAH3190697.1"/>
    </source>
</evidence>
<accession>A0ABN8SG92</accession>
<dbReference type="EMBL" id="CALNXK010000904">
    <property type="protein sequence ID" value="CAH3190697.1"/>
    <property type="molecule type" value="Genomic_DNA"/>
</dbReference>
<gene>
    <name evidence="3" type="ORF">PLOB_00048477</name>
</gene>
<reference evidence="3 4" key="1">
    <citation type="submission" date="2022-05" db="EMBL/GenBank/DDBJ databases">
        <authorList>
            <consortium name="Genoscope - CEA"/>
            <person name="William W."/>
        </authorList>
    </citation>
    <scope>NUCLEOTIDE SEQUENCE [LARGE SCALE GENOMIC DNA]</scope>
</reference>
<organism evidence="3 4">
    <name type="scientific">Porites lobata</name>
    <dbReference type="NCBI Taxonomy" id="104759"/>
    <lineage>
        <taxon>Eukaryota</taxon>
        <taxon>Metazoa</taxon>
        <taxon>Cnidaria</taxon>
        <taxon>Anthozoa</taxon>
        <taxon>Hexacorallia</taxon>
        <taxon>Scleractinia</taxon>
        <taxon>Fungiina</taxon>
        <taxon>Poritidae</taxon>
        <taxon>Porites</taxon>
    </lineage>
</organism>
<name>A0ABN8SG92_9CNID</name>
<comment type="caution">
    <text evidence="3">The sequence shown here is derived from an EMBL/GenBank/DDBJ whole genome shotgun (WGS) entry which is preliminary data.</text>
</comment>
<dbReference type="PANTHER" id="PTHR33309:SF1">
    <property type="entry name" value="MYB_SANT-LIKE DNA-BINDING DOMAIN-CONTAINING PROTEIN"/>
    <property type="match status" value="1"/>
</dbReference>
<dbReference type="InterPro" id="IPR044822">
    <property type="entry name" value="Myb_DNA-bind_4"/>
</dbReference>
<keyword evidence="4" id="KW-1185">Reference proteome</keyword>
<feature type="compositionally biased region" description="Basic and acidic residues" evidence="1">
    <location>
        <begin position="107"/>
        <end position="123"/>
    </location>
</feature>
<dbReference type="InterPro" id="IPR001005">
    <property type="entry name" value="SANT/Myb"/>
</dbReference>
<feature type="domain" description="Myb-like" evidence="2">
    <location>
        <begin position="1"/>
        <end position="64"/>
    </location>
</feature>
<dbReference type="Proteomes" id="UP001159405">
    <property type="component" value="Unassembled WGS sequence"/>
</dbReference>
<feature type="region of interest" description="Disordered" evidence="1">
    <location>
        <begin position="100"/>
        <end position="133"/>
    </location>
</feature>
<dbReference type="Pfam" id="PF13837">
    <property type="entry name" value="Myb_DNA-bind_4"/>
    <property type="match status" value="1"/>
</dbReference>
<proteinExistence type="predicted"/>
<feature type="compositionally biased region" description="Basic residues" evidence="1">
    <location>
        <begin position="124"/>
        <end position="133"/>
    </location>
</feature>
<dbReference type="Gene3D" id="1.10.10.60">
    <property type="entry name" value="Homeodomain-like"/>
    <property type="match status" value="1"/>
</dbReference>
<sequence>MEWTPQHDRALLDEMSFSEVFQYKKGTPERGQVWDSIAENLNAMEYPKFKVLKRSCRDRWTLLRGKYQKKMTNEIKASSIDVEVNEIDTIIVELIGKKDAAVSTGGKDNKKVEEEKKAAEQIRKKGHGAFGRK</sequence>
<evidence type="ECO:0000256" key="1">
    <source>
        <dbReference type="SAM" id="MobiDB-lite"/>
    </source>
</evidence>
<dbReference type="PANTHER" id="PTHR33309">
    <property type="entry name" value="KERATIN, ULTRA HIGH-SULFUR MATRIX PROTEIN-LIKE"/>
    <property type="match status" value="1"/>
</dbReference>
<evidence type="ECO:0000259" key="2">
    <source>
        <dbReference type="PROSITE" id="PS50090"/>
    </source>
</evidence>